<dbReference type="AlphaFoldDB" id="A0A450YLP4"/>
<dbReference type="EMBL" id="CAADFR010000122">
    <property type="protein sequence ID" value="VFK42471.1"/>
    <property type="molecule type" value="Genomic_DNA"/>
</dbReference>
<sequence>MKAIVCFHVEFHCSYYNIDFLLTWNCNHLANASKRRHIRIINTRMDLSTPEITTPFELFTEKQT</sequence>
<name>A0A450YLP4_9GAMM</name>
<gene>
    <name evidence="2" type="ORF">BECKSD772E_GA0070983_111817</name>
    <name evidence="1" type="ORF">BECKSD772F_GA0070984_112216</name>
</gene>
<reference evidence="1" key="1">
    <citation type="submission" date="2019-02" db="EMBL/GenBank/DDBJ databases">
        <authorList>
            <person name="Gruber-Vodicka R. H."/>
            <person name="Seah K. B. B."/>
        </authorList>
    </citation>
    <scope>NUCLEOTIDE SEQUENCE</scope>
    <source>
        <strain evidence="2">BECK_S1320</strain>
        <strain evidence="1">BECK_S1321</strain>
    </source>
</reference>
<protein>
    <recommendedName>
        <fullName evidence="3">PIN domain-containing protein</fullName>
    </recommendedName>
</protein>
<evidence type="ECO:0000313" key="1">
    <source>
        <dbReference type="EMBL" id="VFK42471.1"/>
    </source>
</evidence>
<dbReference type="EMBL" id="CAADFU010000118">
    <property type="protein sequence ID" value="VFK48257.1"/>
    <property type="molecule type" value="Genomic_DNA"/>
</dbReference>
<evidence type="ECO:0000313" key="2">
    <source>
        <dbReference type="EMBL" id="VFK48257.1"/>
    </source>
</evidence>
<accession>A0A450YLP4</accession>
<evidence type="ECO:0008006" key="3">
    <source>
        <dbReference type="Google" id="ProtNLM"/>
    </source>
</evidence>
<proteinExistence type="predicted"/>
<organism evidence="1">
    <name type="scientific">Candidatus Kentrum sp. SD</name>
    <dbReference type="NCBI Taxonomy" id="2126332"/>
    <lineage>
        <taxon>Bacteria</taxon>
        <taxon>Pseudomonadati</taxon>
        <taxon>Pseudomonadota</taxon>
        <taxon>Gammaproteobacteria</taxon>
        <taxon>Candidatus Kentrum</taxon>
    </lineage>
</organism>